<dbReference type="Proteomes" id="UP000783686">
    <property type="component" value="Unassembled WGS sequence"/>
</dbReference>
<dbReference type="AlphaFoldDB" id="A0A811LW31"/>
<keyword evidence="3" id="KW-1185">Reference proteome</keyword>
<dbReference type="SUPFAM" id="SSF54001">
    <property type="entry name" value="Cysteine proteinases"/>
    <property type="match status" value="1"/>
</dbReference>
<proteinExistence type="predicted"/>
<dbReference type="OrthoDB" id="10301465at2759"/>
<dbReference type="Gene3D" id="1.10.287.2250">
    <property type="match status" value="1"/>
</dbReference>
<evidence type="ECO:0000313" key="3">
    <source>
        <dbReference type="Proteomes" id="UP000614601"/>
    </source>
</evidence>
<dbReference type="EMBL" id="CAJFDH010000006">
    <property type="protein sequence ID" value="CAD5231271.1"/>
    <property type="molecule type" value="Genomic_DNA"/>
</dbReference>
<protein>
    <recommendedName>
        <fullName evidence="1">Cathepsin propeptide inhibitor domain-containing protein</fullName>
    </recommendedName>
</protein>
<sequence>MFGPRQNSHEGITVSHFAVDELRKSLSGSEQRIFDKFTEYMSKYRRSYADEDELRYRYRIFRETIKEIKARGMSDEINAKHFTEFTDCLPVDSRFM</sequence>
<name>A0A811LW31_9BILA</name>
<comment type="caution">
    <text evidence="2">The sequence shown here is derived from an EMBL/GenBank/DDBJ whole genome shotgun (WGS) entry which is preliminary data.</text>
</comment>
<dbReference type="InterPro" id="IPR013201">
    <property type="entry name" value="Prot_inhib_I29"/>
</dbReference>
<organism evidence="2 3">
    <name type="scientific">Bursaphelenchus okinawaensis</name>
    <dbReference type="NCBI Taxonomy" id="465554"/>
    <lineage>
        <taxon>Eukaryota</taxon>
        <taxon>Metazoa</taxon>
        <taxon>Ecdysozoa</taxon>
        <taxon>Nematoda</taxon>
        <taxon>Chromadorea</taxon>
        <taxon>Rhabditida</taxon>
        <taxon>Tylenchina</taxon>
        <taxon>Tylenchomorpha</taxon>
        <taxon>Aphelenchoidea</taxon>
        <taxon>Aphelenchoididae</taxon>
        <taxon>Bursaphelenchus</taxon>
    </lineage>
</organism>
<dbReference type="Proteomes" id="UP000614601">
    <property type="component" value="Unassembled WGS sequence"/>
</dbReference>
<evidence type="ECO:0000259" key="1">
    <source>
        <dbReference type="Pfam" id="PF08246"/>
    </source>
</evidence>
<gene>
    <name evidence="2" type="ORF">BOKJ2_LOCUS14558</name>
</gene>
<dbReference type="InterPro" id="IPR038765">
    <property type="entry name" value="Papain-like_cys_pep_sf"/>
</dbReference>
<accession>A0A811LW31</accession>
<evidence type="ECO:0000313" key="2">
    <source>
        <dbReference type="EMBL" id="CAD5231271.1"/>
    </source>
</evidence>
<dbReference type="Pfam" id="PF08246">
    <property type="entry name" value="Inhibitor_I29"/>
    <property type="match status" value="1"/>
</dbReference>
<feature type="domain" description="Cathepsin propeptide inhibitor" evidence="1">
    <location>
        <begin position="37"/>
        <end position="72"/>
    </location>
</feature>
<reference evidence="2" key="1">
    <citation type="submission" date="2020-09" db="EMBL/GenBank/DDBJ databases">
        <authorList>
            <person name="Kikuchi T."/>
        </authorList>
    </citation>
    <scope>NUCLEOTIDE SEQUENCE</scope>
    <source>
        <strain evidence="2">SH1</strain>
    </source>
</reference>
<dbReference type="EMBL" id="CAJFCW020000006">
    <property type="protein sequence ID" value="CAG9128636.1"/>
    <property type="molecule type" value="Genomic_DNA"/>
</dbReference>